<keyword evidence="2" id="KW-0472">Membrane</keyword>
<feature type="transmembrane region" description="Helical" evidence="2">
    <location>
        <begin position="187"/>
        <end position="206"/>
    </location>
</feature>
<feature type="compositionally biased region" description="Basic and acidic residues" evidence="1">
    <location>
        <begin position="138"/>
        <end position="158"/>
    </location>
</feature>
<keyword evidence="2" id="KW-1133">Transmembrane helix</keyword>
<protein>
    <recommendedName>
        <fullName evidence="4">Baseplate protein J-like domain-containing protein</fullName>
    </recommendedName>
</protein>
<feature type="transmembrane region" description="Helical" evidence="2">
    <location>
        <begin position="28"/>
        <end position="48"/>
    </location>
</feature>
<keyword evidence="2" id="KW-0812">Transmembrane</keyword>
<evidence type="ECO:0000256" key="2">
    <source>
        <dbReference type="SAM" id="Phobius"/>
    </source>
</evidence>
<proteinExistence type="predicted"/>
<evidence type="ECO:0000313" key="3">
    <source>
        <dbReference type="EMBL" id="HGT70721.1"/>
    </source>
</evidence>
<accession>A0A7C4R574</accession>
<dbReference type="AlphaFoldDB" id="A0A7C4R574"/>
<evidence type="ECO:0000256" key="1">
    <source>
        <dbReference type="SAM" id="MobiDB-lite"/>
    </source>
</evidence>
<name>A0A7C4R574_UNCC3</name>
<sequence>MNKVIYLEADEEIINIVDRLKNTKDDKIALVVPAGAILLSSAVNLRLLMDESKNIGKRISIVTTDPSGRNIASQIGFTVYENLSDAREIKEKDIEERERIPTYQRNSEKRIEEIEEKEESGDVFAYTDLDDDFEEENTEKPPKHQKEFYISEKSEPKKPQPKSQLLYTGSNIETSKKIKGIIYSPRFWIFSIIGFIITLFLLVFIFPKATVYLNVTANEETLNIGFNLSTNNALSDTPGKATLSANWETKDQESSVSEKATGKKNIGQKAKGTVTAFNRSGKTVTIASGTEFLTGDNKRYVITQSISVPGAVVSDFGELVPGKATGPIEASEGGSVFNIGPSRFYIPALSEIHGNLVYGQSFEDIGGGDDKEAVVVSKEDIENAKKKAQAEIENKLNEELGMKGDKIFIKGLSTLEITGEELSKKEGEEAEEFSMKLKGKFSFLTFDKNDFDKMFEDSIKINISNEKKLVGTGYRNVQWEVSKFDKDKKTGEVLAKVTILTATSINEDFLRSKIVTLNIQELRAVLSKYPEVELDRVRFFPPLLLSSIPSNEKNVNIKVDYVE</sequence>
<organism evidence="3">
    <name type="scientific">candidate division CPR3 bacterium</name>
    <dbReference type="NCBI Taxonomy" id="2268181"/>
    <lineage>
        <taxon>Bacteria</taxon>
        <taxon>Bacteria division CPR3</taxon>
    </lineage>
</organism>
<gene>
    <name evidence="3" type="ORF">ENT43_00490</name>
</gene>
<reference evidence="3" key="1">
    <citation type="journal article" date="2020" name="mSystems">
        <title>Genome- and Community-Level Interaction Insights into Carbon Utilization and Element Cycling Functions of Hydrothermarchaeota in Hydrothermal Sediment.</title>
        <authorList>
            <person name="Zhou Z."/>
            <person name="Liu Y."/>
            <person name="Xu W."/>
            <person name="Pan J."/>
            <person name="Luo Z.H."/>
            <person name="Li M."/>
        </authorList>
    </citation>
    <scope>NUCLEOTIDE SEQUENCE [LARGE SCALE GENOMIC DNA]</scope>
    <source>
        <strain evidence="3">SpSt-579</strain>
    </source>
</reference>
<comment type="caution">
    <text evidence="3">The sequence shown here is derived from an EMBL/GenBank/DDBJ whole genome shotgun (WGS) entry which is preliminary data.</text>
</comment>
<dbReference type="EMBL" id="DSYQ01000002">
    <property type="protein sequence ID" value="HGT70721.1"/>
    <property type="molecule type" value="Genomic_DNA"/>
</dbReference>
<feature type="region of interest" description="Disordered" evidence="1">
    <location>
        <begin position="134"/>
        <end position="165"/>
    </location>
</feature>
<evidence type="ECO:0008006" key="4">
    <source>
        <dbReference type="Google" id="ProtNLM"/>
    </source>
</evidence>